<gene>
    <name evidence="12" type="primary">LOC110985898</name>
</gene>
<dbReference type="InterPro" id="IPR013783">
    <property type="entry name" value="Ig-like_fold"/>
</dbReference>
<evidence type="ECO:0000313" key="11">
    <source>
        <dbReference type="Proteomes" id="UP000694845"/>
    </source>
</evidence>
<dbReference type="PANTHER" id="PTHR11590">
    <property type="entry name" value="PROTEIN-GLUTAMINE GAMMA-GLUTAMYLTRANSFERASE"/>
    <property type="match status" value="1"/>
</dbReference>
<dbReference type="PROSITE" id="PS00547">
    <property type="entry name" value="TRANSGLUTAMINASES"/>
    <property type="match status" value="1"/>
</dbReference>
<accession>A0A8B7ZBI4</accession>
<evidence type="ECO:0000256" key="6">
    <source>
        <dbReference type="ARBA" id="ARBA00024222"/>
    </source>
</evidence>
<dbReference type="InterPro" id="IPR038765">
    <property type="entry name" value="Papain-like_cys_pep_sf"/>
</dbReference>
<feature type="active site" evidence="8">
    <location>
        <position position="335"/>
    </location>
</feature>
<dbReference type="AlphaFoldDB" id="A0A8B7ZBI4"/>
<name>A0A8B7ZBI4_ACAPL</name>
<dbReference type="PANTHER" id="PTHR11590:SF40">
    <property type="entry name" value="HEMOCYTE PROTEIN-GLUTAMINE GAMMA-GLUTAMYLTRANSFERASE-LIKE PROTEIN"/>
    <property type="match status" value="1"/>
</dbReference>
<comment type="cofactor">
    <cofactor evidence="9">
        <name>Ca(2+)</name>
        <dbReference type="ChEBI" id="CHEBI:29108"/>
    </cofactor>
    <text evidence="9">Binds 1 Ca(2+) ion per subunit.</text>
</comment>
<dbReference type="Proteomes" id="UP000694845">
    <property type="component" value="Unplaced"/>
</dbReference>
<dbReference type="OrthoDB" id="437511at2759"/>
<dbReference type="GeneID" id="110985898"/>
<dbReference type="SUPFAM" id="SSF54001">
    <property type="entry name" value="Cysteine proteinases"/>
    <property type="match status" value="1"/>
</dbReference>
<dbReference type="Pfam" id="PF01841">
    <property type="entry name" value="Transglut_core"/>
    <property type="match status" value="1"/>
</dbReference>
<evidence type="ECO:0000256" key="8">
    <source>
        <dbReference type="PIRSR" id="PIRSR000459-1"/>
    </source>
</evidence>
<keyword evidence="2" id="KW-0808">Transferase</keyword>
<feature type="binding site" evidence="9">
    <location>
        <position position="452"/>
    </location>
    <ligand>
        <name>Ca(2+)</name>
        <dbReference type="ChEBI" id="CHEBI:29108"/>
    </ligand>
</feature>
<dbReference type="FunFam" id="2.60.40.10:FF:000171">
    <property type="entry name" value="protein-glutamine gamma-glutamyltransferase 6"/>
    <property type="match status" value="1"/>
</dbReference>
<dbReference type="FunFam" id="2.60.40.10:FF:000090">
    <property type="entry name" value="Protein-glutamine gamma-glutamyltransferase 2"/>
    <property type="match status" value="1"/>
</dbReference>
<organism evidence="11 12">
    <name type="scientific">Acanthaster planci</name>
    <name type="common">Crown-of-thorns starfish</name>
    <dbReference type="NCBI Taxonomy" id="133434"/>
    <lineage>
        <taxon>Eukaryota</taxon>
        <taxon>Metazoa</taxon>
        <taxon>Echinodermata</taxon>
        <taxon>Eleutherozoa</taxon>
        <taxon>Asterozoa</taxon>
        <taxon>Asteroidea</taxon>
        <taxon>Valvatacea</taxon>
        <taxon>Valvatida</taxon>
        <taxon>Acanthasteridae</taxon>
        <taxon>Acanthaster</taxon>
    </lineage>
</organism>
<dbReference type="SUPFAM" id="SSF49309">
    <property type="entry name" value="Transglutaminase, two C-terminal domains"/>
    <property type="match status" value="2"/>
</dbReference>
<dbReference type="SUPFAM" id="SSF81296">
    <property type="entry name" value="E set domains"/>
    <property type="match status" value="1"/>
</dbReference>
<dbReference type="Pfam" id="PF00927">
    <property type="entry name" value="Transglut_C"/>
    <property type="match status" value="2"/>
</dbReference>
<dbReference type="InterPro" id="IPR008958">
    <property type="entry name" value="Transglutaminase_C"/>
</dbReference>
<dbReference type="InterPro" id="IPR014756">
    <property type="entry name" value="Ig_E-set"/>
</dbReference>
<dbReference type="GO" id="GO:0003810">
    <property type="term" value="F:protein-glutamine gamma-glutamyltransferase activity"/>
    <property type="evidence" value="ECO:0007669"/>
    <property type="project" value="UniProtKB-EC"/>
</dbReference>
<dbReference type="OMA" id="EDSANEW"/>
<reference evidence="12" key="1">
    <citation type="submission" date="2025-08" db="UniProtKB">
        <authorList>
            <consortium name="RefSeq"/>
        </authorList>
    </citation>
    <scope>IDENTIFICATION</scope>
</reference>
<keyword evidence="4 9" id="KW-0106">Calcium</keyword>
<dbReference type="InterPro" id="IPR036985">
    <property type="entry name" value="Transglutaminase-like_sf"/>
</dbReference>
<dbReference type="InterPro" id="IPR001102">
    <property type="entry name" value="Transglutaminase_N"/>
</dbReference>
<dbReference type="EC" id="2.3.2.13" evidence="6"/>
<evidence type="ECO:0000256" key="9">
    <source>
        <dbReference type="PIRSR" id="PIRSR000459-2"/>
    </source>
</evidence>
<evidence type="ECO:0000259" key="10">
    <source>
        <dbReference type="SMART" id="SM00460"/>
    </source>
</evidence>
<keyword evidence="3 9" id="KW-0479">Metal-binding</keyword>
<feature type="active site" evidence="8">
    <location>
        <position position="277"/>
    </location>
</feature>
<keyword evidence="5" id="KW-0012">Acyltransferase</keyword>
<evidence type="ECO:0000256" key="2">
    <source>
        <dbReference type="ARBA" id="ARBA00022679"/>
    </source>
</evidence>
<dbReference type="PIRSF" id="PIRSF000459">
    <property type="entry name" value="TGM_EBP42"/>
    <property type="match status" value="1"/>
</dbReference>
<dbReference type="InterPro" id="IPR036238">
    <property type="entry name" value="Transglutaminase_C_sf"/>
</dbReference>
<evidence type="ECO:0000256" key="5">
    <source>
        <dbReference type="ARBA" id="ARBA00023315"/>
    </source>
</evidence>
<dbReference type="Gene3D" id="3.90.260.10">
    <property type="entry name" value="Transglutaminase-like"/>
    <property type="match status" value="1"/>
</dbReference>
<dbReference type="KEGG" id="aplc:110985898"/>
<feature type="binding site" evidence="9">
    <location>
        <position position="447"/>
    </location>
    <ligand>
        <name>Ca(2+)</name>
        <dbReference type="ChEBI" id="CHEBI:29108"/>
    </ligand>
</feature>
<evidence type="ECO:0000256" key="1">
    <source>
        <dbReference type="ARBA" id="ARBA00005968"/>
    </source>
</evidence>
<dbReference type="InterPro" id="IPR023608">
    <property type="entry name" value="Transglutaminase_animal"/>
</dbReference>
<dbReference type="FunFam" id="3.90.260.10:FF:000001">
    <property type="entry name" value="Protein-glutamine gamma-glutamyltransferase 2"/>
    <property type="match status" value="1"/>
</dbReference>
<feature type="binding site" evidence="9">
    <location>
        <position position="400"/>
    </location>
    <ligand>
        <name>Ca(2+)</name>
        <dbReference type="ChEBI" id="CHEBI:29108"/>
    </ligand>
</feature>
<dbReference type="Pfam" id="PF00868">
    <property type="entry name" value="Transglut_N"/>
    <property type="match status" value="1"/>
</dbReference>
<evidence type="ECO:0000256" key="4">
    <source>
        <dbReference type="ARBA" id="ARBA00022837"/>
    </source>
</evidence>
<dbReference type="InterPro" id="IPR050779">
    <property type="entry name" value="Transglutaminase"/>
</dbReference>
<dbReference type="Gene3D" id="2.60.40.10">
    <property type="entry name" value="Immunoglobulins"/>
    <property type="match status" value="3"/>
</dbReference>
<comment type="similarity">
    <text evidence="1">Belongs to the transglutaminase superfamily. Transglutaminase family.</text>
</comment>
<feature type="active site" evidence="8">
    <location>
        <position position="358"/>
    </location>
</feature>
<dbReference type="RefSeq" id="XP_022103039.1">
    <property type="nucleotide sequence ID" value="XM_022247347.1"/>
</dbReference>
<proteinExistence type="inferred from homology"/>
<evidence type="ECO:0000256" key="7">
    <source>
        <dbReference type="ARBA" id="ARBA00051843"/>
    </source>
</evidence>
<protein>
    <recommendedName>
        <fullName evidence="6">protein-glutamine gamma-glutamyltransferase</fullName>
        <ecNumber evidence="6">2.3.2.13</ecNumber>
    </recommendedName>
</protein>
<comment type="catalytic activity">
    <reaction evidence="7">
        <text>L-glutaminyl-[protein] + L-lysyl-[protein] = [protein]-L-lysyl-N(6)-5-L-glutamyl-[protein] + NH4(+)</text>
        <dbReference type="Rhea" id="RHEA:54816"/>
        <dbReference type="Rhea" id="RHEA-COMP:9752"/>
        <dbReference type="Rhea" id="RHEA-COMP:10207"/>
        <dbReference type="Rhea" id="RHEA-COMP:14005"/>
        <dbReference type="ChEBI" id="CHEBI:28938"/>
        <dbReference type="ChEBI" id="CHEBI:29969"/>
        <dbReference type="ChEBI" id="CHEBI:30011"/>
        <dbReference type="ChEBI" id="CHEBI:138370"/>
        <dbReference type="EC" id="2.3.2.13"/>
    </reaction>
</comment>
<feature type="binding site" evidence="9">
    <location>
        <position position="398"/>
    </location>
    <ligand>
        <name>Ca(2+)</name>
        <dbReference type="ChEBI" id="CHEBI:29108"/>
    </ligand>
</feature>
<dbReference type="InterPro" id="IPR013808">
    <property type="entry name" value="Transglutaminase_AS"/>
</dbReference>
<feature type="domain" description="Transglutaminase-like" evidence="10">
    <location>
        <begin position="269"/>
        <end position="361"/>
    </location>
</feature>
<sequence>MGTRSNTQLKIQKLDTKLKSNLHRHKTDELDEVDWLVVRRGQPFQLDLTLNRPYNNSTDVLEFDFQTGKTKNFRRGTHVVVSIGEQDLPLARGWKVQVDEEKNNTLTVSIAASPDAPVGKYSLAVRTVVKSIKAEDSFKEPRPIYVLFNAWCEEDQVYLVREEERREYVLNEKGYIWYGNSNQIGRMAWGFNQFEKGVFEAVMYLLETHVGEYERGSSVLVSRSMSAAVNSQDDNGVLTGRWGGNYKPHVNPSFWTGSQRILEEHFKTKNPVRYGQCWVFSGVLTTVLRCLGIPTRSVTNFDSAHDTNDSLTIDVYFDENNEIVNSMEHEIWNFHVWNEAWMSRPDLPPGYGGWQAVDATPQETSGRIFRCGPCPVSAIKQGQVYYPYDTKFVFAEVNADIVHLRVKRDGKLQVIKLNKTHVGKKISTKALGSKDRQDLTSEYKYSEGSQAERAAVKIAASYGATPWIYDSPKYAEDVHVKLGVSDLNKYVGEDFSLKVPLANKSQEKRSVSITLILQVVHYYGVLAAKIKKMDKKFQLGPGQSDQITMSVNADEYLDKMVDQSAFKVFLLGHVDETGQAFVEEENFRLRTPDLDVKLLRPAAKDVRVGMPVEVELSLRNPLKKKKLTACEVTVEGAGLLPPRVMKQKDVAVGQTLTLKVDFKPRKAGERTLIATFESDQLAQVTGELDLKVLKAK</sequence>
<keyword evidence="11" id="KW-1185">Reference proteome</keyword>
<dbReference type="SMART" id="SM00460">
    <property type="entry name" value="TGc"/>
    <property type="match status" value="1"/>
</dbReference>
<dbReference type="GO" id="GO:0046872">
    <property type="term" value="F:metal ion binding"/>
    <property type="evidence" value="ECO:0007669"/>
    <property type="project" value="UniProtKB-KW"/>
</dbReference>
<dbReference type="InterPro" id="IPR002931">
    <property type="entry name" value="Transglutaminase-like"/>
</dbReference>
<evidence type="ECO:0000313" key="12">
    <source>
        <dbReference type="RefSeq" id="XP_022103039.1"/>
    </source>
</evidence>
<evidence type="ECO:0000256" key="3">
    <source>
        <dbReference type="ARBA" id="ARBA00022723"/>
    </source>
</evidence>